<feature type="compositionally biased region" description="Basic and acidic residues" evidence="1">
    <location>
        <begin position="406"/>
        <end position="425"/>
    </location>
</feature>
<feature type="compositionally biased region" description="Basic and acidic residues" evidence="1">
    <location>
        <begin position="47"/>
        <end position="67"/>
    </location>
</feature>
<evidence type="ECO:0000256" key="1">
    <source>
        <dbReference type="SAM" id="MobiDB-lite"/>
    </source>
</evidence>
<feature type="compositionally biased region" description="Basic and acidic residues" evidence="1">
    <location>
        <begin position="234"/>
        <end position="251"/>
    </location>
</feature>
<feature type="region of interest" description="Disordered" evidence="1">
    <location>
        <begin position="1"/>
        <end position="27"/>
    </location>
</feature>
<proteinExistence type="predicted"/>
<dbReference type="AlphaFoldDB" id="A0A0A9XXS5"/>
<feature type="region of interest" description="Disordered" evidence="1">
    <location>
        <begin position="42"/>
        <end position="280"/>
    </location>
</feature>
<evidence type="ECO:0000313" key="2">
    <source>
        <dbReference type="EMBL" id="JAG24191.1"/>
    </source>
</evidence>
<sequence length="454" mass="50220">MPREQDDEREDDDKSKTPQQTKLVTPALAGLTTLLAASPILSVSPGKEGEVKPEEDGHERKCIRIPDDDGVIIPLHGDSDEEINPERYSDPSLVVVQKMNEHVVEKIKPKKKDNAPNPPKKKNKSDSGSSTQKLVIPTLAGLTTVIAATPIISEPSENAEKPKPNPEVRTFIRNPKDGTVIVPLHGDSDEEINPERYEDPSLLTKQRADGPVIEEYEPPKTPGGTPRNEGLVEEEGKIIEMPDNENFKSKLVESPVKKNISKDSEATKKTKKKESSKMVTPMLAGMTTLLAASPILSVSPEKEQREGEENETEEVHERKFIRIPNEDAIIIPLHGDSDEEINPERYDDPSLQGVQKIGEIVEEIKPAKKTKSEKNQASSSASKLVTPTLAGMTTLLAASPILSVSPEKEHGEEERNTEEVHERKFIRIPNEQAVIIPLHGDSDEEINPDRYEDP</sequence>
<reference evidence="2" key="1">
    <citation type="journal article" date="2014" name="PLoS ONE">
        <title>Transcriptome-Based Identification of ABC Transporters in the Western Tarnished Plant Bug Lygus hesperus.</title>
        <authorList>
            <person name="Hull J.J."/>
            <person name="Chaney K."/>
            <person name="Geib S.M."/>
            <person name="Fabrick J.A."/>
            <person name="Brent C.S."/>
            <person name="Walsh D."/>
            <person name="Lavine L.C."/>
        </authorList>
    </citation>
    <scope>NUCLEOTIDE SEQUENCE</scope>
</reference>
<reference evidence="2" key="2">
    <citation type="submission" date="2014-07" db="EMBL/GenBank/DDBJ databases">
        <authorList>
            <person name="Hull J."/>
        </authorList>
    </citation>
    <scope>NUCLEOTIDE SEQUENCE</scope>
</reference>
<feature type="compositionally biased region" description="Basic and acidic residues" evidence="1">
    <location>
        <begin position="260"/>
        <end position="276"/>
    </location>
</feature>
<organism evidence="2">
    <name type="scientific">Lygus hesperus</name>
    <name type="common">Western plant bug</name>
    <dbReference type="NCBI Taxonomy" id="30085"/>
    <lineage>
        <taxon>Eukaryota</taxon>
        <taxon>Metazoa</taxon>
        <taxon>Ecdysozoa</taxon>
        <taxon>Arthropoda</taxon>
        <taxon>Hexapoda</taxon>
        <taxon>Insecta</taxon>
        <taxon>Pterygota</taxon>
        <taxon>Neoptera</taxon>
        <taxon>Paraneoptera</taxon>
        <taxon>Hemiptera</taxon>
        <taxon>Heteroptera</taxon>
        <taxon>Panheteroptera</taxon>
        <taxon>Cimicomorpha</taxon>
        <taxon>Miridae</taxon>
        <taxon>Mirini</taxon>
        <taxon>Lygus</taxon>
    </lineage>
</organism>
<protein>
    <submittedName>
        <fullName evidence="2">Uncharacterized protein</fullName>
    </submittedName>
</protein>
<feature type="region of interest" description="Disordered" evidence="1">
    <location>
        <begin position="293"/>
        <end position="320"/>
    </location>
</feature>
<feature type="compositionally biased region" description="Basic and acidic residues" evidence="1">
    <location>
        <begin position="300"/>
        <end position="320"/>
    </location>
</feature>
<feature type="compositionally biased region" description="Basic and acidic residues" evidence="1">
    <location>
        <begin position="1"/>
        <end position="16"/>
    </location>
</feature>
<feature type="region of interest" description="Disordered" evidence="1">
    <location>
        <begin position="400"/>
        <end position="454"/>
    </location>
</feature>
<feature type="non-terminal residue" evidence="2">
    <location>
        <position position="454"/>
    </location>
</feature>
<accession>A0A0A9XXS5</accession>
<dbReference type="EMBL" id="GBHO01019413">
    <property type="protein sequence ID" value="JAG24191.1"/>
    <property type="molecule type" value="Transcribed_RNA"/>
</dbReference>
<name>A0A0A9XXS5_LYGHE</name>
<gene>
    <name evidence="2" type="ORF">CM83_88424</name>
</gene>